<dbReference type="AlphaFoldDB" id="E3JB43"/>
<sequence length="146" mass="16174">MAKSLRIRPIALAAVRRGDDLLVYEGVDRVSDRRIFRPLGGGVEFGERAVEAVHRELREELGAELTNVSLLGVLENVFQWEGRPHHEIAFVFAADLVDASFYARDELGKVLDANDEVSWQPISRFTDADPSTPQLLPPGLLPLLSG</sequence>
<dbReference type="Gene3D" id="3.90.79.10">
    <property type="entry name" value="Nucleoside Triphosphate Pyrophosphohydrolase"/>
    <property type="match status" value="1"/>
</dbReference>
<gene>
    <name evidence="4" type="ordered locus">FraEuI1c_6694</name>
</gene>
<dbReference type="KEGG" id="fri:FraEuI1c_6694"/>
<name>E3JB43_PSEI1</name>
<evidence type="ECO:0000313" key="4">
    <source>
        <dbReference type="EMBL" id="ADP84664.1"/>
    </source>
</evidence>
<evidence type="ECO:0000256" key="1">
    <source>
        <dbReference type="ARBA" id="ARBA00001946"/>
    </source>
</evidence>
<accession>E3JB43</accession>
<evidence type="ECO:0000313" key="5">
    <source>
        <dbReference type="Proteomes" id="UP000002484"/>
    </source>
</evidence>
<reference evidence="4 5" key="1">
    <citation type="submission" date="2010-10" db="EMBL/GenBank/DDBJ databases">
        <title>Complete sequence of Frankia sp. EuI1c.</title>
        <authorList>
            <consortium name="US DOE Joint Genome Institute"/>
            <person name="Lucas S."/>
            <person name="Copeland A."/>
            <person name="Lapidus A."/>
            <person name="Cheng J.-F."/>
            <person name="Bruce D."/>
            <person name="Goodwin L."/>
            <person name="Pitluck S."/>
            <person name="Chertkov O."/>
            <person name="Detter J.C."/>
            <person name="Han C."/>
            <person name="Tapia R."/>
            <person name="Land M."/>
            <person name="Hauser L."/>
            <person name="Jeffries C."/>
            <person name="Kyrpides N."/>
            <person name="Ivanova N."/>
            <person name="Mikhailova N."/>
            <person name="Beauchemin N."/>
            <person name="Sen A."/>
            <person name="Sur S.A."/>
            <person name="Gtari M."/>
            <person name="Wall L."/>
            <person name="Tisa L."/>
            <person name="Woyke T."/>
        </authorList>
    </citation>
    <scope>NUCLEOTIDE SEQUENCE [LARGE SCALE GENOMIC DNA]</scope>
    <source>
        <strain evidence="5">DSM 45817 / CECT 9037 / EuI1c</strain>
    </source>
</reference>
<dbReference type="HOGENOM" id="CLU_037162_23_0_11"/>
<dbReference type="InParanoid" id="E3JB43"/>
<dbReference type="PANTHER" id="PTHR43046:SF14">
    <property type="entry name" value="MUTT_NUDIX FAMILY PROTEIN"/>
    <property type="match status" value="1"/>
</dbReference>
<dbReference type="GO" id="GO:0016787">
    <property type="term" value="F:hydrolase activity"/>
    <property type="evidence" value="ECO:0007669"/>
    <property type="project" value="UniProtKB-KW"/>
</dbReference>
<dbReference type="InterPro" id="IPR020084">
    <property type="entry name" value="NUDIX_hydrolase_CS"/>
</dbReference>
<comment type="cofactor">
    <cofactor evidence="1">
        <name>Mg(2+)</name>
        <dbReference type="ChEBI" id="CHEBI:18420"/>
    </cofactor>
</comment>
<dbReference type="Pfam" id="PF00293">
    <property type="entry name" value="NUDIX"/>
    <property type="match status" value="1"/>
</dbReference>
<protein>
    <submittedName>
        <fullName evidence="4">NUDIX hydrolase</fullName>
    </submittedName>
</protein>
<dbReference type="eggNOG" id="COG1051">
    <property type="taxonomic scope" value="Bacteria"/>
</dbReference>
<feature type="domain" description="Nudix hydrolase" evidence="3">
    <location>
        <begin position="5"/>
        <end position="142"/>
    </location>
</feature>
<dbReference type="InterPro" id="IPR000086">
    <property type="entry name" value="NUDIX_hydrolase_dom"/>
</dbReference>
<dbReference type="STRING" id="298654.FraEuI1c_6694"/>
<dbReference type="PANTHER" id="PTHR43046">
    <property type="entry name" value="GDP-MANNOSE MANNOSYL HYDROLASE"/>
    <property type="match status" value="1"/>
</dbReference>
<dbReference type="PROSITE" id="PS51462">
    <property type="entry name" value="NUDIX"/>
    <property type="match status" value="1"/>
</dbReference>
<dbReference type="Proteomes" id="UP000002484">
    <property type="component" value="Chromosome"/>
</dbReference>
<dbReference type="OrthoDB" id="193829at2"/>
<organism evidence="4 5">
    <name type="scientific">Pseudofrankia inefficax (strain DSM 45817 / CECT 9037 / DDB 130130 / EuI1c)</name>
    <name type="common">Frankia inefficax</name>
    <dbReference type="NCBI Taxonomy" id="298654"/>
    <lineage>
        <taxon>Bacteria</taxon>
        <taxon>Bacillati</taxon>
        <taxon>Actinomycetota</taxon>
        <taxon>Actinomycetes</taxon>
        <taxon>Frankiales</taxon>
        <taxon>Frankiaceae</taxon>
        <taxon>Pseudofrankia</taxon>
    </lineage>
</organism>
<dbReference type="PROSITE" id="PS00893">
    <property type="entry name" value="NUDIX_BOX"/>
    <property type="match status" value="1"/>
</dbReference>
<dbReference type="RefSeq" id="WP_013427775.1">
    <property type="nucleotide sequence ID" value="NC_014666.1"/>
</dbReference>
<dbReference type="CDD" id="cd04688">
    <property type="entry name" value="NUDIX_Hydrolase"/>
    <property type="match status" value="1"/>
</dbReference>
<proteinExistence type="predicted"/>
<evidence type="ECO:0000256" key="2">
    <source>
        <dbReference type="ARBA" id="ARBA00022801"/>
    </source>
</evidence>
<dbReference type="SUPFAM" id="SSF55811">
    <property type="entry name" value="Nudix"/>
    <property type="match status" value="1"/>
</dbReference>
<dbReference type="InterPro" id="IPR015797">
    <property type="entry name" value="NUDIX_hydrolase-like_dom_sf"/>
</dbReference>
<dbReference type="EMBL" id="CP002299">
    <property type="protein sequence ID" value="ADP84664.1"/>
    <property type="molecule type" value="Genomic_DNA"/>
</dbReference>
<evidence type="ECO:0000259" key="3">
    <source>
        <dbReference type="PROSITE" id="PS51462"/>
    </source>
</evidence>
<keyword evidence="5" id="KW-1185">Reference proteome</keyword>
<keyword evidence="2 4" id="KW-0378">Hydrolase</keyword>